<reference evidence="1" key="1">
    <citation type="submission" date="2022-11" db="EMBL/GenBank/DDBJ databases">
        <title>Genome Sequence of Cubamyces cubensis.</title>
        <authorList>
            <person name="Buettner E."/>
        </authorList>
    </citation>
    <scope>NUCLEOTIDE SEQUENCE</scope>
    <source>
        <strain evidence="1">MPL-01</strain>
    </source>
</reference>
<name>A0AAD7TL36_9APHY</name>
<sequence>MSKIQKAPIGEKEGTYLSGPIEAAVETRESAGADWFLDVIYEDEEEEDTDALAFGGKLTVDCGRASTPVCRPVAGADKMLSFKDAYGTPHRGTLFRALNMYLGSQRLRTLWEGDVTANLDVASSCNYSGQDPPQLSAWVAESTKSYSPKIVLSRADCIFSPV</sequence>
<dbReference type="EMBL" id="JAPEVG010000390">
    <property type="protein sequence ID" value="KAJ8463494.1"/>
    <property type="molecule type" value="Genomic_DNA"/>
</dbReference>
<protein>
    <submittedName>
        <fullName evidence="1">Uncharacterized protein</fullName>
    </submittedName>
</protein>
<comment type="caution">
    <text evidence="1">The sequence shown here is derived from an EMBL/GenBank/DDBJ whole genome shotgun (WGS) entry which is preliminary data.</text>
</comment>
<organism evidence="1 2">
    <name type="scientific">Trametes cubensis</name>
    <dbReference type="NCBI Taxonomy" id="1111947"/>
    <lineage>
        <taxon>Eukaryota</taxon>
        <taxon>Fungi</taxon>
        <taxon>Dikarya</taxon>
        <taxon>Basidiomycota</taxon>
        <taxon>Agaricomycotina</taxon>
        <taxon>Agaricomycetes</taxon>
        <taxon>Polyporales</taxon>
        <taxon>Polyporaceae</taxon>
        <taxon>Trametes</taxon>
    </lineage>
</organism>
<evidence type="ECO:0000313" key="2">
    <source>
        <dbReference type="Proteomes" id="UP001215151"/>
    </source>
</evidence>
<evidence type="ECO:0000313" key="1">
    <source>
        <dbReference type="EMBL" id="KAJ8463494.1"/>
    </source>
</evidence>
<accession>A0AAD7TL36</accession>
<gene>
    <name evidence="1" type="ORF">ONZ51_g10219</name>
</gene>
<keyword evidence="2" id="KW-1185">Reference proteome</keyword>
<proteinExistence type="predicted"/>
<dbReference type="Proteomes" id="UP001215151">
    <property type="component" value="Unassembled WGS sequence"/>
</dbReference>
<dbReference type="AlphaFoldDB" id="A0AAD7TL36"/>